<dbReference type="InterPro" id="IPR036397">
    <property type="entry name" value="RNaseH_sf"/>
</dbReference>
<evidence type="ECO:0000256" key="2">
    <source>
        <dbReference type="SAM" id="MobiDB-lite"/>
    </source>
</evidence>
<dbReference type="InterPro" id="IPR012337">
    <property type="entry name" value="RNaseH-like_sf"/>
</dbReference>
<feature type="compositionally biased region" description="Low complexity" evidence="2">
    <location>
        <begin position="456"/>
        <end position="467"/>
    </location>
</feature>
<protein>
    <submittedName>
        <fullName evidence="4">(diamondback moth) hypothetical protein</fullName>
    </submittedName>
</protein>
<feature type="region of interest" description="Disordered" evidence="2">
    <location>
        <begin position="376"/>
        <end position="413"/>
    </location>
</feature>
<feature type="compositionally biased region" description="Basic and acidic residues" evidence="2">
    <location>
        <begin position="510"/>
        <end position="523"/>
    </location>
</feature>
<dbReference type="GO" id="GO:0005634">
    <property type="term" value="C:nucleus"/>
    <property type="evidence" value="ECO:0007669"/>
    <property type="project" value="InterPro"/>
</dbReference>
<dbReference type="Pfam" id="PF04857">
    <property type="entry name" value="CAF1"/>
    <property type="match status" value="1"/>
</dbReference>
<dbReference type="GO" id="GO:0005737">
    <property type="term" value="C:cytoplasm"/>
    <property type="evidence" value="ECO:0007669"/>
    <property type="project" value="InterPro"/>
</dbReference>
<dbReference type="Gene3D" id="3.30.420.10">
    <property type="entry name" value="Ribonuclease H-like superfamily/Ribonuclease H"/>
    <property type="match status" value="1"/>
</dbReference>
<keyword evidence="5" id="KW-1185">Reference proteome</keyword>
<dbReference type="Pfam" id="PF08675">
    <property type="entry name" value="RNA_bind"/>
    <property type="match status" value="1"/>
</dbReference>
<dbReference type="GO" id="GO:0004535">
    <property type="term" value="F:poly(A)-specific ribonuclease activity"/>
    <property type="evidence" value="ECO:0007669"/>
    <property type="project" value="InterPro"/>
</dbReference>
<dbReference type="SUPFAM" id="SSF53098">
    <property type="entry name" value="Ribonuclease H-like"/>
    <property type="match status" value="1"/>
</dbReference>
<accession>A0A8S4D658</accession>
<comment type="similarity">
    <text evidence="1">Belongs to the CAF1 family.</text>
</comment>
<dbReference type="PANTHER" id="PTHR15092:SF44">
    <property type="entry name" value="POLY(A)-SPECIFIC RIBONUCLEASE PARN"/>
    <property type="match status" value="1"/>
</dbReference>
<feature type="domain" description="Poly(A)-specific ribonuclease RNA-binding" evidence="3">
    <location>
        <begin position="295"/>
        <end position="372"/>
    </location>
</feature>
<dbReference type="InterPro" id="IPR036867">
    <property type="entry name" value="R3H_dom_sf"/>
</dbReference>
<name>A0A8S4D658_PLUXY</name>
<evidence type="ECO:0000259" key="3">
    <source>
        <dbReference type="Pfam" id="PF08675"/>
    </source>
</evidence>
<reference evidence="4" key="1">
    <citation type="submission" date="2020-11" db="EMBL/GenBank/DDBJ databases">
        <authorList>
            <person name="Whiteford S."/>
        </authorList>
    </citation>
    <scope>NUCLEOTIDE SEQUENCE</scope>
</reference>
<dbReference type="PANTHER" id="PTHR15092">
    <property type="entry name" value="POLY A -SPECIFIC RIBONUCLEASE/TARGET OF EGR1, MEMBER 1"/>
    <property type="match status" value="1"/>
</dbReference>
<proteinExistence type="inferred from homology"/>
<dbReference type="InterPro" id="IPR012677">
    <property type="entry name" value="Nucleotide-bd_a/b_plait_sf"/>
</dbReference>
<feature type="compositionally biased region" description="Polar residues" evidence="2">
    <location>
        <begin position="393"/>
        <end position="413"/>
    </location>
</feature>
<dbReference type="InterPro" id="IPR006941">
    <property type="entry name" value="RNase_CAF1"/>
</dbReference>
<dbReference type="Proteomes" id="UP000653454">
    <property type="component" value="Unassembled WGS sequence"/>
</dbReference>
<sequence>MTEPTESRLRDNLTERQKLYSNDNNIIPIPEENKQHIEDICKRVREFLDERKSDVLEIDRCNAFVRRLLFQELAARFKNECFVETRVLENKNRVLKVTRITADNDGKDRDTLKKEKEWEDLDEAVGFSKVARMISQSEKLVIGHNMLLDVLHTLNHFFQPLPADYQAFKEFTTCMFPRLLDTKYMSSLPPFKDKVNSSVLQHLFATLGEEPFHMPTADSTAGRGYTQADDKNHEAGYDAYVTGLCFLSMYSHLTAMRGEPTNRVAAESAILKPFVNKLFLAKTAHQDSPYINLAGKDPTPTRDHVFYMTFPKEWQRNDINQLFSPFGPISVQFLDETSGLVALQRRDQARDVTRVLGKSKHVTLLPYVKYKHALAKTQSQNDKQWRKPEEPSCTISSPVSASWTKPKPDNSQQFVPQKIDRAAFEAEQSKEVAKLPEKVEVQPPQDVTSEGRRRSQSMTSSSPSPVRGARKRTSSGVFQVDEAEPPPKKIEISTAPEVSRKTEATNGKRKATEKAEGVKEKAKVKAVPKKVIERFDSASEAKVVSAFKESDSWD</sequence>
<organism evidence="4 5">
    <name type="scientific">Plutella xylostella</name>
    <name type="common">Diamondback moth</name>
    <name type="synonym">Plutella maculipennis</name>
    <dbReference type="NCBI Taxonomy" id="51655"/>
    <lineage>
        <taxon>Eukaryota</taxon>
        <taxon>Metazoa</taxon>
        <taxon>Ecdysozoa</taxon>
        <taxon>Arthropoda</taxon>
        <taxon>Hexapoda</taxon>
        <taxon>Insecta</taxon>
        <taxon>Pterygota</taxon>
        <taxon>Neoptera</taxon>
        <taxon>Endopterygota</taxon>
        <taxon>Lepidoptera</taxon>
        <taxon>Glossata</taxon>
        <taxon>Ditrysia</taxon>
        <taxon>Yponomeutoidea</taxon>
        <taxon>Plutellidae</taxon>
        <taxon>Plutella</taxon>
    </lineage>
</organism>
<evidence type="ECO:0000313" key="4">
    <source>
        <dbReference type="EMBL" id="CAG9093327.1"/>
    </source>
</evidence>
<dbReference type="GO" id="GO:0000289">
    <property type="term" value="P:nuclear-transcribed mRNA poly(A) tail shortening"/>
    <property type="evidence" value="ECO:0007669"/>
    <property type="project" value="TreeGrafter"/>
</dbReference>
<comment type="caution">
    <text evidence="4">The sequence shown here is derived from an EMBL/GenBank/DDBJ whole genome shotgun (WGS) entry which is preliminary data.</text>
</comment>
<dbReference type="SUPFAM" id="SSF54928">
    <property type="entry name" value="RNA-binding domain, RBD"/>
    <property type="match status" value="1"/>
</dbReference>
<feature type="region of interest" description="Disordered" evidence="2">
    <location>
        <begin position="425"/>
        <end position="527"/>
    </location>
</feature>
<gene>
    <name evidence="4" type="ORF">PLXY2_LOCUS1353</name>
</gene>
<dbReference type="GO" id="GO:0003723">
    <property type="term" value="F:RNA binding"/>
    <property type="evidence" value="ECO:0007669"/>
    <property type="project" value="InterPro"/>
</dbReference>
<dbReference type="EMBL" id="CAJHNJ030000003">
    <property type="protein sequence ID" value="CAG9093327.1"/>
    <property type="molecule type" value="Genomic_DNA"/>
</dbReference>
<dbReference type="GO" id="GO:0046872">
    <property type="term" value="F:metal ion binding"/>
    <property type="evidence" value="ECO:0007669"/>
    <property type="project" value="InterPro"/>
</dbReference>
<evidence type="ECO:0000256" key="1">
    <source>
        <dbReference type="ARBA" id="ARBA00008372"/>
    </source>
</evidence>
<evidence type="ECO:0000313" key="5">
    <source>
        <dbReference type="Proteomes" id="UP000653454"/>
    </source>
</evidence>
<dbReference type="InterPro" id="IPR051181">
    <property type="entry name" value="CAF1_poly(A)_ribonucleases"/>
</dbReference>
<dbReference type="CDD" id="cd12428">
    <property type="entry name" value="RRM_PARN"/>
    <property type="match status" value="1"/>
</dbReference>
<dbReference type="GO" id="GO:1990431">
    <property type="term" value="P:priRNA 3'-end processing"/>
    <property type="evidence" value="ECO:0007669"/>
    <property type="project" value="TreeGrafter"/>
</dbReference>
<dbReference type="SUPFAM" id="SSF82708">
    <property type="entry name" value="R3H domain"/>
    <property type="match status" value="1"/>
</dbReference>
<feature type="compositionally biased region" description="Basic and acidic residues" evidence="2">
    <location>
        <begin position="425"/>
        <end position="440"/>
    </location>
</feature>
<dbReference type="InterPro" id="IPR035979">
    <property type="entry name" value="RBD_domain_sf"/>
</dbReference>
<dbReference type="GO" id="GO:1990432">
    <property type="term" value="P:siRNA 3'-end processing"/>
    <property type="evidence" value="ECO:0007669"/>
    <property type="project" value="TreeGrafter"/>
</dbReference>
<dbReference type="Gene3D" id="3.30.70.330">
    <property type="match status" value="1"/>
</dbReference>
<dbReference type="InterPro" id="IPR014789">
    <property type="entry name" value="PolyA-riboNase_RNA-binding"/>
</dbReference>
<dbReference type="AlphaFoldDB" id="A0A8S4D658"/>